<dbReference type="STRING" id="230819.A0A5C3KX23"/>
<dbReference type="PANTHER" id="PTHR35043:SF7">
    <property type="entry name" value="TRANSCRIPTION FACTOR DOMAIN-CONTAINING PROTEIN"/>
    <property type="match status" value="1"/>
</dbReference>
<gene>
    <name evidence="2" type="ORF">FA15DRAFT_704241</name>
</gene>
<keyword evidence="1" id="KW-0472">Membrane</keyword>
<feature type="transmembrane region" description="Helical" evidence="1">
    <location>
        <begin position="360"/>
        <end position="382"/>
    </location>
</feature>
<proteinExistence type="predicted"/>
<keyword evidence="1" id="KW-1133">Transmembrane helix</keyword>
<protein>
    <submittedName>
        <fullName evidence="2">Uncharacterized protein</fullName>
    </submittedName>
</protein>
<dbReference type="PANTHER" id="PTHR35043">
    <property type="entry name" value="TRANSCRIPTION FACTOR DOMAIN-CONTAINING PROTEIN"/>
    <property type="match status" value="1"/>
</dbReference>
<feature type="transmembrane region" description="Helical" evidence="1">
    <location>
        <begin position="220"/>
        <end position="238"/>
    </location>
</feature>
<keyword evidence="3" id="KW-1185">Reference proteome</keyword>
<organism evidence="2 3">
    <name type="scientific">Coprinopsis marcescibilis</name>
    <name type="common">Agaric fungus</name>
    <name type="synonym">Psathyrella marcescibilis</name>
    <dbReference type="NCBI Taxonomy" id="230819"/>
    <lineage>
        <taxon>Eukaryota</taxon>
        <taxon>Fungi</taxon>
        <taxon>Dikarya</taxon>
        <taxon>Basidiomycota</taxon>
        <taxon>Agaricomycotina</taxon>
        <taxon>Agaricomycetes</taxon>
        <taxon>Agaricomycetidae</taxon>
        <taxon>Agaricales</taxon>
        <taxon>Agaricineae</taxon>
        <taxon>Psathyrellaceae</taxon>
        <taxon>Coprinopsis</taxon>
    </lineage>
</organism>
<feature type="transmembrane region" description="Helical" evidence="1">
    <location>
        <begin position="439"/>
        <end position="459"/>
    </location>
</feature>
<accession>A0A5C3KX23</accession>
<reference evidence="2 3" key="1">
    <citation type="journal article" date="2019" name="Nat. Ecol. Evol.">
        <title>Megaphylogeny resolves global patterns of mushroom evolution.</title>
        <authorList>
            <person name="Varga T."/>
            <person name="Krizsan K."/>
            <person name="Foldi C."/>
            <person name="Dima B."/>
            <person name="Sanchez-Garcia M."/>
            <person name="Sanchez-Ramirez S."/>
            <person name="Szollosi G.J."/>
            <person name="Szarkandi J.G."/>
            <person name="Papp V."/>
            <person name="Albert L."/>
            <person name="Andreopoulos W."/>
            <person name="Angelini C."/>
            <person name="Antonin V."/>
            <person name="Barry K.W."/>
            <person name="Bougher N.L."/>
            <person name="Buchanan P."/>
            <person name="Buyck B."/>
            <person name="Bense V."/>
            <person name="Catcheside P."/>
            <person name="Chovatia M."/>
            <person name="Cooper J."/>
            <person name="Damon W."/>
            <person name="Desjardin D."/>
            <person name="Finy P."/>
            <person name="Geml J."/>
            <person name="Haridas S."/>
            <person name="Hughes K."/>
            <person name="Justo A."/>
            <person name="Karasinski D."/>
            <person name="Kautmanova I."/>
            <person name="Kiss B."/>
            <person name="Kocsube S."/>
            <person name="Kotiranta H."/>
            <person name="LaButti K.M."/>
            <person name="Lechner B.E."/>
            <person name="Liimatainen K."/>
            <person name="Lipzen A."/>
            <person name="Lukacs Z."/>
            <person name="Mihaltcheva S."/>
            <person name="Morgado L.N."/>
            <person name="Niskanen T."/>
            <person name="Noordeloos M.E."/>
            <person name="Ohm R.A."/>
            <person name="Ortiz-Santana B."/>
            <person name="Ovrebo C."/>
            <person name="Racz N."/>
            <person name="Riley R."/>
            <person name="Savchenko A."/>
            <person name="Shiryaev A."/>
            <person name="Soop K."/>
            <person name="Spirin V."/>
            <person name="Szebenyi C."/>
            <person name="Tomsovsky M."/>
            <person name="Tulloss R.E."/>
            <person name="Uehling J."/>
            <person name="Grigoriev I.V."/>
            <person name="Vagvolgyi C."/>
            <person name="Papp T."/>
            <person name="Martin F.M."/>
            <person name="Miettinen O."/>
            <person name="Hibbett D.S."/>
            <person name="Nagy L.G."/>
        </authorList>
    </citation>
    <scope>NUCLEOTIDE SEQUENCE [LARGE SCALE GENOMIC DNA]</scope>
    <source>
        <strain evidence="2 3">CBS 121175</strain>
    </source>
</reference>
<dbReference type="Proteomes" id="UP000307440">
    <property type="component" value="Unassembled WGS sequence"/>
</dbReference>
<dbReference type="OrthoDB" id="9451547at2759"/>
<evidence type="ECO:0000256" key="1">
    <source>
        <dbReference type="SAM" id="Phobius"/>
    </source>
</evidence>
<name>A0A5C3KX23_COPMA</name>
<feature type="transmembrane region" description="Helical" evidence="1">
    <location>
        <begin position="78"/>
        <end position="94"/>
    </location>
</feature>
<feature type="transmembrane region" description="Helical" evidence="1">
    <location>
        <begin position="304"/>
        <end position="327"/>
    </location>
</feature>
<evidence type="ECO:0000313" key="3">
    <source>
        <dbReference type="Proteomes" id="UP000307440"/>
    </source>
</evidence>
<dbReference type="AlphaFoldDB" id="A0A5C3KX23"/>
<evidence type="ECO:0000313" key="2">
    <source>
        <dbReference type="EMBL" id="TFK24805.1"/>
    </source>
</evidence>
<sequence length="483" mass="54563">MASPLSLAPRGGLVKTGGLTSEFGDDDSPWSDGDRRSIPSIFWTCLVTIFTCTWISVHPNIAGYKASWWSRFWNRVELMLWGIIAPELLVLYAYRQWLGARMITKELKEKAQGDGLAVDHWTNVHGHFLQMGGFIFQDELGTHYLNIWSEIIDAFFKESWTKECCRRRRKALLSLPLTAEEISDRSKGDIIAKTFVVIQTSWFIIHFIVRAALKLDITELEIITLGYAVLNGVMYFLWWDKPLDVECPIIVHVSCPGPSTGPTRSDSLNKAPSVEVAVVELESRTEYDTHTTSIPSASPSKISILWLNFVTLVLNASIVRGFFCRVLDIAESRKSRRIESTATSVPTFYAYSTTPRMENVVQVVAALLASVFGAIHCIAWFFQFQNTVDCQLWRVSSLYITIAPFLVLLPRLCNLANANLTSSFAGTVMEGFSYITLNLAYYLLLPLYVPARIILLVLAMKQLTYLTPDARRTVEWLNLVPHV</sequence>
<feature type="transmembrane region" description="Helical" evidence="1">
    <location>
        <begin position="38"/>
        <end position="57"/>
    </location>
</feature>
<dbReference type="EMBL" id="ML210194">
    <property type="protein sequence ID" value="TFK24805.1"/>
    <property type="molecule type" value="Genomic_DNA"/>
</dbReference>
<keyword evidence="1" id="KW-0812">Transmembrane</keyword>